<gene>
    <name evidence="1" type="ORF">RCL2_001096400</name>
</gene>
<proteinExistence type="predicted"/>
<organism evidence="1 2">
    <name type="scientific">Rhizophagus clarus</name>
    <dbReference type="NCBI Taxonomy" id="94130"/>
    <lineage>
        <taxon>Eukaryota</taxon>
        <taxon>Fungi</taxon>
        <taxon>Fungi incertae sedis</taxon>
        <taxon>Mucoromycota</taxon>
        <taxon>Glomeromycotina</taxon>
        <taxon>Glomeromycetes</taxon>
        <taxon>Glomerales</taxon>
        <taxon>Glomeraceae</taxon>
        <taxon>Rhizophagus</taxon>
    </lineage>
</organism>
<reference evidence="1" key="1">
    <citation type="submission" date="2019-10" db="EMBL/GenBank/DDBJ databases">
        <title>Conservation and host-specific expression of non-tandemly repeated heterogenous ribosome RNA gene in arbuscular mycorrhizal fungi.</title>
        <authorList>
            <person name="Maeda T."/>
            <person name="Kobayashi Y."/>
            <person name="Nakagawa T."/>
            <person name="Ezawa T."/>
            <person name="Yamaguchi K."/>
            <person name="Bino T."/>
            <person name="Nishimoto Y."/>
            <person name="Shigenobu S."/>
            <person name="Kawaguchi M."/>
        </authorList>
    </citation>
    <scope>NUCLEOTIDE SEQUENCE</scope>
    <source>
        <strain evidence="1">HR1</strain>
    </source>
</reference>
<name>A0A8H3QLS3_9GLOM</name>
<dbReference type="EMBL" id="BLAL01000074">
    <property type="protein sequence ID" value="GES83812.1"/>
    <property type="molecule type" value="Genomic_DNA"/>
</dbReference>
<dbReference type="AlphaFoldDB" id="A0A8H3QLS3"/>
<sequence>MVGVLGDQRSHLGVYMKSKNMMFPEPLNISAYICILVDSRGNLNIELDIYDITCSYSEAISRIIFSQVYSINNVISYVSNWYIWIEYNGYSEKNPNFKNRYSSDDLNELNGRNI</sequence>
<protein>
    <submittedName>
        <fullName evidence="1">Uncharacterized protein</fullName>
    </submittedName>
</protein>
<evidence type="ECO:0000313" key="2">
    <source>
        <dbReference type="Proteomes" id="UP000615446"/>
    </source>
</evidence>
<evidence type="ECO:0000313" key="1">
    <source>
        <dbReference type="EMBL" id="GES83812.1"/>
    </source>
</evidence>
<accession>A0A8H3QLS3</accession>
<comment type="caution">
    <text evidence="1">The sequence shown here is derived from an EMBL/GenBank/DDBJ whole genome shotgun (WGS) entry which is preliminary data.</text>
</comment>
<dbReference type="Proteomes" id="UP000615446">
    <property type="component" value="Unassembled WGS sequence"/>
</dbReference>